<protein>
    <submittedName>
        <fullName evidence="2">CDP-alcohol phosphatidyltransferase</fullName>
    </submittedName>
</protein>
<sequence>MTENRRPISSREHPLVQRIAAALARHRRISPNQISLLSMVFTAIGATLLVFFPNPFTFICAALTAQMRLLCNLFDGMVAVEGGWKTPVGEMFNELPDRVSDSLFYIALGYAAQLPWLGYLAALFAVGTAYSQGIKKQLH</sequence>
<keyword evidence="1" id="KW-0812">Transmembrane</keyword>
<dbReference type="InterPro" id="IPR000462">
    <property type="entry name" value="CDP-OH_P_trans"/>
</dbReference>
<dbReference type="GO" id="GO:0008654">
    <property type="term" value="P:phospholipid biosynthetic process"/>
    <property type="evidence" value="ECO:0007669"/>
    <property type="project" value="InterPro"/>
</dbReference>
<evidence type="ECO:0000313" key="3">
    <source>
        <dbReference type="Proteomes" id="UP000254575"/>
    </source>
</evidence>
<gene>
    <name evidence="2" type="ORF">NCTC10717_01005</name>
</gene>
<dbReference type="OrthoDB" id="1034332at2"/>
<dbReference type="InterPro" id="IPR043130">
    <property type="entry name" value="CDP-OH_PTrfase_TM_dom"/>
</dbReference>
<dbReference type="RefSeq" id="WP_115218269.1">
    <property type="nucleotide sequence ID" value="NZ_UHIA01000004.1"/>
</dbReference>
<evidence type="ECO:0000256" key="1">
    <source>
        <dbReference type="SAM" id="Phobius"/>
    </source>
</evidence>
<dbReference type="EMBL" id="UHIA01000004">
    <property type="protein sequence ID" value="SUO96439.1"/>
    <property type="molecule type" value="Genomic_DNA"/>
</dbReference>
<organism evidence="2 3">
    <name type="scientific">Suttonella indologenes</name>
    <dbReference type="NCBI Taxonomy" id="13276"/>
    <lineage>
        <taxon>Bacteria</taxon>
        <taxon>Pseudomonadati</taxon>
        <taxon>Pseudomonadota</taxon>
        <taxon>Gammaproteobacteria</taxon>
        <taxon>Cardiobacteriales</taxon>
        <taxon>Cardiobacteriaceae</taxon>
        <taxon>Suttonella</taxon>
    </lineage>
</organism>
<dbReference type="Pfam" id="PF01066">
    <property type="entry name" value="CDP-OH_P_transf"/>
    <property type="match status" value="1"/>
</dbReference>
<dbReference type="GO" id="GO:0016780">
    <property type="term" value="F:phosphotransferase activity, for other substituted phosphate groups"/>
    <property type="evidence" value="ECO:0007669"/>
    <property type="project" value="InterPro"/>
</dbReference>
<keyword evidence="3" id="KW-1185">Reference proteome</keyword>
<dbReference type="Proteomes" id="UP000254575">
    <property type="component" value="Unassembled WGS sequence"/>
</dbReference>
<keyword evidence="1" id="KW-0472">Membrane</keyword>
<feature type="transmembrane region" description="Helical" evidence="1">
    <location>
        <begin position="34"/>
        <end position="52"/>
    </location>
</feature>
<accession>A0A380MV32</accession>
<keyword evidence="2" id="KW-0808">Transferase</keyword>
<dbReference type="GO" id="GO:0016020">
    <property type="term" value="C:membrane"/>
    <property type="evidence" value="ECO:0007669"/>
    <property type="project" value="InterPro"/>
</dbReference>
<dbReference type="AlphaFoldDB" id="A0A380MV32"/>
<evidence type="ECO:0000313" key="2">
    <source>
        <dbReference type="EMBL" id="SUO96439.1"/>
    </source>
</evidence>
<proteinExistence type="predicted"/>
<reference evidence="2 3" key="1">
    <citation type="submission" date="2018-06" db="EMBL/GenBank/DDBJ databases">
        <authorList>
            <consortium name="Pathogen Informatics"/>
            <person name="Doyle S."/>
        </authorList>
    </citation>
    <scope>NUCLEOTIDE SEQUENCE [LARGE SCALE GENOMIC DNA]</scope>
    <source>
        <strain evidence="2 3">NCTC10717</strain>
    </source>
</reference>
<feature type="transmembrane region" description="Helical" evidence="1">
    <location>
        <begin position="103"/>
        <end position="130"/>
    </location>
</feature>
<name>A0A380MV32_9GAMM</name>
<dbReference type="Gene3D" id="1.20.120.1760">
    <property type="match status" value="1"/>
</dbReference>
<keyword evidence="1" id="KW-1133">Transmembrane helix</keyword>